<dbReference type="CDD" id="cd10440">
    <property type="entry name" value="GIY-YIG_COG3680"/>
    <property type="match status" value="1"/>
</dbReference>
<feature type="domain" description="GIY-YIG" evidence="1">
    <location>
        <begin position="17"/>
        <end position="104"/>
    </location>
</feature>
<dbReference type="RefSeq" id="WP_265217425.1">
    <property type="nucleotide sequence ID" value="NZ_JAPEUL010000004.1"/>
</dbReference>
<evidence type="ECO:0000313" key="2">
    <source>
        <dbReference type="EMBL" id="MCW4628235.1"/>
    </source>
</evidence>
<dbReference type="EMBL" id="JAPEUL010000004">
    <property type="protein sequence ID" value="MCW4628235.1"/>
    <property type="molecule type" value="Genomic_DNA"/>
</dbReference>
<organism evidence="2 3">
    <name type="scientific">Marinomonas rhodophyticola</name>
    <dbReference type="NCBI Taxonomy" id="2992803"/>
    <lineage>
        <taxon>Bacteria</taxon>
        <taxon>Pseudomonadati</taxon>
        <taxon>Pseudomonadota</taxon>
        <taxon>Gammaproteobacteria</taxon>
        <taxon>Oceanospirillales</taxon>
        <taxon>Oceanospirillaceae</taxon>
        <taxon>Marinomonas</taxon>
    </lineage>
</organism>
<gene>
    <name evidence="2" type="ORF">ONZ52_04060</name>
</gene>
<proteinExistence type="predicted"/>
<dbReference type="SUPFAM" id="SSF82771">
    <property type="entry name" value="GIY-YIG endonuclease"/>
    <property type="match status" value="1"/>
</dbReference>
<dbReference type="PROSITE" id="PS50164">
    <property type="entry name" value="GIY_YIG"/>
    <property type="match status" value="1"/>
</dbReference>
<evidence type="ECO:0000259" key="1">
    <source>
        <dbReference type="PROSITE" id="PS50164"/>
    </source>
</evidence>
<dbReference type="InterPro" id="IPR000305">
    <property type="entry name" value="GIY-YIG_endonuc"/>
</dbReference>
<protein>
    <recommendedName>
        <fullName evidence="1">GIY-YIG domain-containing protein</fullName>
    </recommendedName>
</protein>
<comment type="caution">
    <text evidence="2">The sequence shown here is derived from an EMBL/GenBank/DDBJ whole genome shotgun (WGS) entry which is preliminary data.</text>
</comment>
<keyword evidence="3" id="KW-1185">Reference proteome</keyword>
<dbReference type="Proteomes" id="UP001431181">
    <property type="component" value="Unassembled WGS sequence"/>
</dbReference>
<dbReference type="Pfam" id="PF22945">
    <property type="entry name" value="LEM-3_GIY-YIG"/>
    <property type="match status" value="1"/>
</dbReference>
<accession>A0ABT3KCG5</accession>
<dbReference type="InterPro" id="IPR035901">
    <property type="entry name" value="GIY-YIG_endonuc_sf"/>
</dbReference>
<evidence type="ECO:0000313" key="3">
    <source>
        <dbReference type="Proteomes" id="UP001431181"/>
    </source>
</evidence>
<name>A0ABT3KCG5_9GAMM</name>
<sequence>MTDSKMDSFPPEVAEKLQYYVYRLIDPRNGETFYIGKGKGNRVFAHVRGDIEDDSLSEKMTRIRSIHLAGFDVAHVIHRHGLSESSAFEVEAALIDAYPGITNIMDGHGNSDFGAMHSSEIIKRYSAETAKFEHKVLLISVNRTALDSSLYEATRYAWRLSQKKASQAEVVLATVQGLIVGAFIAEEWLEANSDNFSGRESVEGRYGFKGGEAPINIQQQYVGKRVPDEYRKKGASNPIKYTW</sequence>
<reference evidence="2" key="1">
    <citation type="submission" date="2022-11" db="EMBL/GenBank/DDBJ databases">
        <title>Marinomonas sp. nov., isolated from marine algae.</title>
        <authorList>
            <person name="Choi D.G."/>
            <person name="Kim J.M."/>
            <person name="Lee J.K."/>
            <person name="Baek J.H."/>
            <person name="Jeon C.O."/>
        </authorList>
    </citation>
    <scope>NUCLEOTIDE SEQUENCE</scope>
    <source>
        <strain evidence="2">KJ51-3</strain>
    </source>
</reference>